<sequence>MNAIQYKKELLYRRARGKIIYESYKIKIASLFKMEPDCLTFLDLETTDNILSKSNAFDTRQTKKRLDIKDLNPYILDIKKFRGPYYVFLDDDWSYCGAVTAPSLQELNENFLFGKEVLDDVLFISEDLRQSISLDYYEVNDVYYIDVTAKSAISNK</sequence>
<dbReference type="OrthoDB" id="6903172at2"/>
<gene>
    <name evidence="1" type="ORF">BS411_22295</name>
</gene>
<name>A0A2T7AUS5_9ENTR</name>
<dbReference type="AlphaFoldDB" id="A0A2T7AUS5"/>
<protein>
    <submittedName>
        <fullName evidence="1">Uncharacterized protein</fullName>
    </submittedName>
</protein>
<reference evidence="1" key="1">
    <citation type="submission" date="2016-12" db="EMBL/GenBank/DDBJ databases">
        <title>Analysis of the Molecular Diversity Among Cronobacter Species Isolated from Filth Flies Using a Pan Genomic DNA Microarray.</title>
        <authorList>
            <person name="Pava-Ripoll M."/>
            <person name="Tall B."/>
            <person name="Farber J."/>
            <person name="Fanning S."/>
            <person name="Lehner A."/>
            <person name="Stephan R."/>
            <person name="Pagotto F."/>
            <person name="Iverson C."/>
            <person name="Ziobro G."/>
            <person name="Miller A."/>
            <person name="Pearson R."/>
            <person name="Yan Q."/>
            <person name="Kim M."/>
            <person name="Jeong S."/>
            <person name="Park J."/>
            <person name="Jun S."/>
            <person name="Choi H."/>
            <person name="Chung T."/>
            <person name="Yoo Y."/>
            <person name="Park E."/>
            <person name="Hwang S."/>
            <person name="Lee B."/>
            <person name="Sathyamoorthy V."/>
            <person name="Carter L."/>
            <person name="Mammel M."/>
            <person name="Jackson S."/>
            <person name="Kothary M."/>
            <person name="Patel I."/>
            <person name="Grim C."/>
            <person name="Gopinath G."/>
            <person name="Gangiredla J."/>
            <person name="Chase H."/>
        </authorList>
    </citation>
    <scope>NUCLEOTIDE SEQUENCE [LARGE SCALE GENOMIC DNA]</scope>
    <source>
        <strain evidence="1">MOD1-Sh41s</strain>
    </source>
</reference>
<proteinExistence type="predicted"/>
<dbReference type="RefSeq" id="WP_075199792.1">
    <property type="nucleotide sequence ID" value="NZ_CP187984.1"/>
</dbReference>
<accession>A0A2T7AUS5</accession>
<comment type="caution">
    <text evidence="1">The sequence shown here is derived from an EMBL/GenBank/DDBJ whole genome shotgun (WGS) entry which is preliminary data.</text>
</comment>
<dbReference type="EMBL" id="MSAG01000063">
    <property type="protein sequence ID" value="PUX15535.1"/>
    <property type="molecule type" value="Genomic_DNA"/>
</dbReference>
<evidence type="ECO:0000313" key="1">
    <source>
        <dbReference type="EMBL" id="PUX15535.1"/>
    </source>
</evidence>
<organism evidence="1">
    <name type="scientific">Cronobacter turicensis</name>
    <dbReference type="NCBI Taxonomy" id="413502"/>
    <lineage>
        <taxon>Bacteria</taxon>
        <taxon>Pseudomonadati</taxon>
        <taxon>Pseudomonadota</taxon>
        <taxon>Gammaproteobacteria</taxon>
        <taxon>Enterobacterales</taxon>
        <taxon>Enterobacteriaceae</taxon>
        <taxon>Cronobacter</taxon>
    </lineage>
</organism>